<dbReference type="NCBIfam" id="TIGR01198">
    <property type="entry name" value="pgl"/>
    <property type="match status" value="1"/>
</dbReference>
<comment type="pathway">
    <text evidence="3 7">Carbohydrate degradation; pentose phosphate pathway; D-ribulose 5-phosphate from D-glucose 6-phosphate (oxidative stage): step 2/3.</text>
</comment>
<dbReference type="EC" id="3.1.1.31" evidence="5 7"/>
<evidence type="ECO:0000256" key="7">
    <source>
        <dbReference type="RuleBase" id="RU365095"/>
    </source>
</evidence>
<dbReference type="InterPro" id="IPR005900">
    <property type="entry name" value="6-phosphogluconolactonase_DevB"/>
</dbReference>
<dbReference type="GO" id="GO:0005975">
    <property type="term" value="P:carbohydrate metabolic process"/>
    <property type="evidence" value="ECO:0007669"/>
    <property type="project" value="UniProtKB-UniRule"/>
</dbReference>
<evidence type="ECO:0000256" key="6">
    <source>
        <dbReference type="ARBA" id="ARBA00020337"/>
    </source>
</evidence>
<dbReference type="InterPro" id="IPR039104">
    <property type="entry name" value="6PGL"/>
</dbReference>
<comment type="catalytic activity">
    <reaction evidence="1 7">
        <text>6-phospho-D-glucono-1,5-lactone + H2O = 6-phospho-D-gluconate + H(+)</text>
        <dbReference type="Rhea" id="RHEA:12556"/>
        <dbReference type="ChEBI" id="CHEBI:15377"/>
        <dbReference type="ChEBI" id="CHEBI:15378"/>
        <dbReference type="ChEBI" id="CHEBI:57955"/>
        <dbReference type="ChEBI" id="CHEBI:58759"/>
        <dbReference type="EC" id="3.1.1.31"/>
    </reaction>
</comment>
<dbReference type="Pfam" id="PF01182">
    <property type="entry name" value="Glucosamine_iso"/>
    <property type="match status" value="1"/>
</dbReference>
<comment type="similarity">
    <text evidence="4 7">Belongs to the glucosamine/galactosamine-6-phosphate isomerase family. 6-phosphogluconolactonase subfamily.</text>
</comment>
<dbReference type="GO" id="GO:0017057">
    <property type="term" value="F:6-phosphogluconolactonase activity"/>
    <property type="evidence" value="ECO:0007669"/>
    <property type="project" value="UniProtKB-UniRule"/>
</dbReference>
<dbReference type="Proteomes" id="UP000696931">
    <property type="component" value="Unassembled WGS sequence"/>
</dbReference>
<evidence type="ECO:0000259" key="8">
    <source>
        <dbReference type="Pfam" id="PF01182"/>
    </source>
</evidence>
<dbReference type="SUPFAM" id="SSF100950">
    <property type="entry name" value="NagB/RpiA/CoA transferase-like"/>
    <property type="match status" value="1"/>
</dbReference>
<evidence type="ECO:0000256" key="4">
    <source>
        <dbReference type="ARBA" id="ARBA00010662"/>
    </source>
</evidence>
<evidence type="ECO:0000256" key="2">
    <source>
        <dbReference type="ARBA" id="ARBA00002681"/>
    </source>
</evidence>
<comment type="function">
    <text evidence="2 7">Hydrolysis of 6-phosphogluconolactone to 6-phosphogluconate.</text>
</comment>
<dbReference type="CDD" id="cd01400">
    <property type="entry name" value="6PGL"/>
    <property type="match status" value="1"/>
</dbReference>
<evidence type="ECO:0000256" key="5">
    <source>
        <dbReference type="ARBA" id="ARBA00013198"/>
    </source>
</evidence>
<proteinExistence type="inferred from homology"/>
<feature type="domain" description="Glucosamine/galactosamine-6-phosphate isomerase" evidence="8">
    <location>
        <begin position="13"/>
        <end position="225"/>
    </location>
</feature>
<keyword evidence="7 9" id="KW-0378">Hydrolase</keyword>
<evidence type="ECO:0000313" key="9">
    <source>
        <dbReference type="EMBL" id="MBI5168654.1"/>
    </source>
</evidence>
<evidence type="ECO:0000256" key="3">
    <source>
        <dbReference type="ARBA" id="ARBA00004961"/>
    </source>
</evidence>
<sequence length="240" mass="25471">MRGSEPRVRVVADAPALAAAAADVFAERAERAIEDRGEFRVALPGGRSVRGMLERLAAPPLADTIEWPRVVVFFADERAVPPSHPDSNHRLVSEALLAPLGPLAPRCERMRGEVADLAAEAHDYAVLLEEPLDLVVLGLGEDGHVASLFPSSPLLGEMDSRVAAVMDSPKPPAQRLTLTPRTLSEARALLVLASGSSKAEAVRAGLEERGAVAATPARLARDPRGEWLLDAEAAALLARD</sequence>
<dbReference type="EMBL" id="JACRIW010000032">
    <property type="protein sequence ID" value="MBI5168654.1"/>
    <property type="molecule type" value="Genomic_DNA"/>
</dbReference>
<comment type="caution">
    <text evidence="9">The sequence shown here is derived from an EMBL/GenBank/DDBJ whole genome shotgun (WGS) entry which is preliminary data.</text>
</comment>
<accession>A0A933SER9</accession>
<dbReference type="PANTHER" id="PTHR11054:SF0">
    <property type="entry name" value="6-PHOSPHOGLUCONOLACTONASE"/>
    <property type="match status" value="1"/>
</dbReference>
<name>A0A933SER9_UNCEI</name>
<dbReference type="InterPro" id="IPR037171">
    <property type="entry name" value="NagB/RpiA_transferase-like"/>
</dbReference>
<dbReference type="PANTHER" id="PTHR11054">
    <property type="entry name" value="6-PHOSPHOGLUCONOLACTONASE"/>
    <property type="match status" value="1"/>
</dbReference>
<dbReference type="AlphaFoldDB" id="A0A933SER9"/>
<reference evidence="9" key="1">
    <citation type="submission" date="2020-07" db="EMBL/GenBank/DDBJ databases">
        <title>Huge and variable diversity of episymbiotic CPR bacteria and DPANN archaea in groundwater ecosystems.</title>
        <authorList>
            <person name="He C.Y."/>
            <person name="Keren R."/>
            <person name="Whittaker M."/>
            <person name="Farag I.F."/>
            <person name="Doudna J."/>
            <person name="Cate J.H.D."/>
            <person name="Banfield J.F."/>
        </authorList>
    </citation>
    <scope>NUCLEOTIDE SEQUENCE</scope>
    <source>
        <strain evidence="9">NC_groundwater_1813_Pr3_B-0.1um_71_17</strain>
    </source>
</reference>
<evidence type="ECO:0000313" key="10">
    <source>
        <dbReference type="Proteomes" id="UP000696931"/>
    </source>
</evidence>
<dbReference type="InterPro" id="IPR006148">
    <property type="entry name" value="Glc/Gal-6P_isomerase"/>
</dbReference>
<protein>
    <recommendedName>
        <fullName evidence="6 7">6-phosphogluconolactonase</fullName>
        <shortName evidence="7">6PGL</shortName>
        <ecNumber evidence="5 7">3.1.1.31</ecNumber>
    </recommendedName>
</protein>
<organism evidence="9 10">
    <name type="scientific">Eiseniibacteriota bacterium</name>
    <dbReference type="NCBI Taxonomy" id="2212470"/>
    <lineage>
        <taxon>Bacteria</taxon>
        <taxon>Candidatus Eiseniibacteriota</taxon>
    </lineage>
</organism>
<evidence type="ECO:0000256" key="1">
    <source>
        <dbReference type="ARBA" id="ARBA00000832"/>
    </source>
</evidence>
<dbReference type="Gene3D" id="3.40.50.1360">
    <property type="match status" value="1"/>
</dbReference>
<gene>
    <name evidence="7 9" type="primary">pgl</name>
    <name evidence="9" type="ORF">HZA61_04110</name>
</gene>
<dbReference type="GO" id="GO:0006098">
    <property type="term" value="P:pentose-phosphate shunt"/>
    <property type="evidence" value="ECO:0007669"/>
    <property type="project" value="InterPro"/>
</dbReference>